<keyword evidence="4" id="KW-1185">Reference proteome</keyword>
<protein>
    <submittedName>
        <fullName evidence="3">Uncharacterized protein</fullName>
    </submittedName>
</protein>
<accession>A0A2U3D5U2</accession>
<dbReference type="OrthoDB" id="9860303at2"/>
<evidence type="ECO:0000313" key="2">
    <source>
        <dbReference type="EMBL" id="PWI56602.1"/>
    </source>
</evidence>
<organism evidence="3 4">
    <name type="scientific">Sulfoacidibacillus thermotolerans</name>
    <name type="common">Acidibacillus sulfuroxidans</name>
    <dbReference type="NCBI Taxonomy" id="1765684"/>
    <lineage>
        <taxon>Bacteria</taxon>
        <taxon>Bacillati</taxon>
        <taxon>Bacillota</taxon>
        <taxon>Bacilli</taxon>
        <taxon>Bacillales</taxon>
        <taxon>Alicyclobacillaceae</taxon>
        <taxon>Sulfoacidibacillus</taxon>
    </lineage>
</organism>
<gene>
    <name evidence="3" type="ORF">BM613_12745</name>
    <name evidence="2" type="ORF">BM613_12940</name>
</gene>
<sequence>MKLRWLAQTAVLTASLSSLILLQTSSVFASTQAVPPSSAFASTQGTQTLSVDGQAYQVHVVNSNGVRVVQVKAGGKITTAIYNTKTKELTIHNSDGTSNLFNLNTLVKSGGITPLFMTNSTRDQWWGDEAQDVVLGSTQYLLAEVNDNNSAVQTWTNTENAQNSGPFNTFWNSVANTLNAEYAFYAATGASAASAVVAVITSETSVAAIIAAVVAAGFSIAAGYEAAVAWNDHNTDVFEFNQIPGA</sequence>
<evidence type="ECO:0000313" key="4">
    <source>
        <dbReference type="Proteomes" id="UP000245380"/>
    </source>
</evidence>
<dbReference type="EMBL" id="MPDK01000032">
    <property type="protein sequence ID" value="PWI56642.1"/>
    <property type="molecule type" value="Genomic_DNA"/>
</dbReference>
<proteinExistence type="predicted"/>
<feature type="chain" id="PRO_5038227411" evidence="1">
    <location>
        <begin position="30"/>
        <end position="246"/>
    </location>
</feature>
<dbReference type="NCBIfam" id="NF035925">
    <property type="entry name" value="Geo26A_fam"/>
    <property type="match status" value="1"/>
</dbReference>
<keyword evidence="1" id="KW-0732">Signal</keyword>
<dbReference type="AlphaFoldDB" id="A0A2U3D5U2"/>
<comment type="caution">
    <text evidence="3">The sequence shown here is derived from an EMBL/GenBank/DDBJ whole genome shotgun (WGS) entry which is preliminary data.</text>
</comment>
<evidence type="ECO:0000313" key="3">
    <source>
        <dbReference type="EMBL" id="PWI56642.1"/>
    </source>
</evidence>
<dbReference type="RefSeq" id="WP_109431592.1">
    <property type="nucleotide sequence ID" value="NZ_MPDK01000032.1"/>
</dbReference>
<dbReference type="EMBL" id="MPDK01000034">
    <property type="protein sequence ID" value="PWI56602.1"/>
    <property type="molecule type" value="Genomic_DNA"/>
</dbReference>
<feature type="signal peptide" evidence="1">
    <location>
        <begin position="1"/>
        <end position="29"/>
    </location>
</feature>
<evidence type="ECO:0000256" key="1">
    <source>
        <dbReference type="SAM" id="SignalP"/>
    </source>
</evidence>
<name>A0A2U3D5U2_SULT2</name>
<dbReference type="Proteomes" id="UP000245380">
    <property type="component" value="Unassembled WGS sequence"/>
</dbReference>
<reference evidence="3 4" key="1">
    <citation type="submission" date="2016-11" db="EMBL/GenBank/DDBJ databases">
        <title>Comparative genomics of Acidibacillus ferroxidans species.</title>
        <authorList>
            <person name="Oliveira G."/>
            <person name="Nunes G."/>
            <person name="Oliveira R."/>
            <person name="Araujo F."/>
            <person name="Salim A."/>
            <person name="Scholte L."/>
            <person name="Morais D."/>
            <person name="Nancucheo I."/>
            <person name="Johnson D.B."/>
            <person name="Grail B."/>
            <person name="Bittencourt J."/>
            <person name="Valadares R."/>
        </authorList>
    </citation>
    <scope>NUCLEOTIDE SEQUENCE [LARGE SCALE GENOMIC DNA]</scope>
    <source>
        <strain evidence="3 4">Y002</strain>
    </source>
</reference>